<accession>A0A6A5VLN0</accession>
<dbReference type="OrthoDB" id="9876299at2759"/>
<organism evidence="2 3">
    <name type="scientific">Bimuria novae-zelandiae CBS 107.79</name>
    <dbReference type="NCBI Taxonomy" id="1447943"/>
    <lineage>
        <taxon>Eukaryota</taxon>
        <taxon>Fungi</taxon>
        <taxon>Dikarya</taxon>
        <taxon>Ascomycota</taxon>
        <taxon>Pezizomycotina</taxon>
        <taxon>Dothideomycetes</taxon>
        <taxon>Pleosporomycetidae</taxon>
        <taxon>Pleosporales</taxon>
        <taxon>Massarineae</taxon>
        <taxon>Didymosphaeriaceae</taxon>
        <taxon>Bimuria</taxon>
    </lineage>
</organism>
<dbReference type="EMBL" id="ML976661">
    <property type="protein sequence ID" value="KAF1978161.1"/>
    <property type="molecule type" value="Genomic_DNA"/>
</dbReference>
<feature type="compositionally biased region" description="Low complexity" evidence="1">
    <location>
        <begin position="32"/>
        <end position="53"/>
    </location>
</feature>
<evidence type="ECO:0000256" key="1">
    <source>
        <dbReference type="SAM" id="MobiDB-lite"/>
    </source>
</evidence>
<evidence type="ECO:0008006" key="4">
    <source>
        <dbReference type="Google" id="ProtNLM"/>
    </source>
</evidence>
<gene>
    <name evidence="2" type="ORF">BU23DRAFT_564422</name>
</gene>
<name>A0A6A5VLN0_9PLEO</name>
<keyword evidence="3" id="KW-1185">Reference proteome</keyword>
<feature type="region of interest" description="Disordered" evidence="1">
    <location>
        <begin position="1"/>
        <end position="54"/>
    </location>
</feature>
<sequence length="194" mass="20904">MIAVNRVASSSSSNLTPPSIRTPSPPFKNCRTTTQSTTLTSTSSSPTPASHTPGRPSQIFSLMIYALTCPPTSTVWWRCIKATRPLLKRAPREPIFSPLGSIAGCITSEPAIPNAAYSPSKAAMHWLTARINSEDAWLNAFVMDPGWAQMELGNTGARHFGLDQAPVRVEESCQGMVKAFSESTKEKHGGKMGL</sequence>
<proteinExistence type="predicted"/>
<dbReference type="InterPro" id="IPR036291">
    <property type="entry name" value="NAD(P)-bd_dom_sf"/>
</dbReference>
<evidence type="ECO:0000313" key="3">
    <source>
        <dbReference type="Proteomes" id="UP000800036"/>
    </source>
</evidence>
<reference evidence="2" key="1">
    <citation type="journal article" date="2020" name="Stud. Mycol.">
        <title>101 Dothideomycetes genomes: a test case for predicting lifestyles and emergence of pathogens.</title>
        <authorList>
            <person name="Haridas S."/>
            <person name="Albert R."/>
            <person name="Binder M."/>
            <person name="Bloem J."/>
            <person name="Labutti K."/>
            <person name="Salamov A."/>
            <person name="Andreopoulos B."/>
            <person name="Baker S."/>
            <person name="Barry K."/>
            <person name="Bills G."/>
            <person name="Bluhm B."/>
            <person name="Cannon C."/>
            <person name="Castanera R."/>
            <person name="Culley D."/>
            <person name="Daum C."/>
            <person name="Ezra D."/>
            <person name="Gonzalez J."/>
            <person name="Henrissat B."/>
            <person name="Kuo A."/>
            <person name="Liang C."/>
            <person name="Lipzen A."/>
            <person name="Lutzoni F."/>
            <person name="Magnuson J."/>
            <person name="Mondo S."/>
            <person name="Nolan M."/>
            <person name="Ohm R."/>
            <person name="Pangilinan J."/>
            <person name="Park H.-J."/>
            <person name="Ramirez L."/>
            <person name="Alfaro M."/>
            <person name="Sun H."/>
            <person name="Tritt A."/>
            <person name="Yoshinaga Y."/>
            <person name="Zwiers L.-H."/>
            <person name="Turgeon B."/>
            <person name="Goodwin S."/>
            <person name="Spatafora J."/>
            <person name="Crous P."/>
            <person name="Grigoriev I."/>
        </authorList>
    </citation>
    <scope>NUCLEOTIDE SEQUENCE</scope>
    <source>
        <strain evidence="2">CBS 107.79</strain>
    </source>
</reference>
<dbReference type="Proteomes" id="UP000800036">
    <property type="component" value="Unassembled WGS sequence"/>
</dbReference>
<protein>
    <recommendedName>
        <fullName evidence="4">NAD(P)-binding protein</fullName>
    </recommendedName>
</protein>
<dbReference type="Gene3D" id="3.40.50.720">
    <property type="entry name" value="NAD(P)-binding Rossmann-like Domain"/>
    <property type="match status" value="1"/>
</dbReference>
<evidence type="ECO:0000313" key="2">
    <source>
        <dbReference type="EMBL" id="KAF1978161.1"/>
    </source>
</evidence>
<dbReference type="AlphaFoldDB" id="A0A6A5VLN0"/>
<dbReference type="SUPFAM" id="SSF51735">
    <property type="entry name" value="NAD(P)-binding Rossmann-fold domains"/>
    <property type="match status" value="1"/>
</dbReference>